<evidence type="ECO:0000313" key="5">
    <source>
        <dbReference type="Proteomes" id="UP000095008"/>
    </source>
</evidence>
<dbReference type="InterPro" id="IPR025991">
    <property type="entry name" value="Chemoreceptor_zinc-bind_dom"/>
</dbReference>
<evidence type="ECO:0000259" key="3">
    <source>
        <dbReference type="PROSITE" id="PS50111"/>
    </source>
</evidence>
<dbReference type="Gene3D" id="1.20.120.30">
    <property type="entry name" value="Aspartate receptor, ligand-binding domain"/>
    <property type="match status" value="1"/>
</dbReference>
<feature type="domain" description="Methyl-accepting transducer" evidence="3">
    <location>
        <begin position="134"/>
        <end position="261"/>
    </location>
</feature>
<dbReference type="AlphaFoldDB" id="A0A1C2JCB4"/>
<dbReference type="GO" id="GO:0016020">
    <property type="term" value="C:membrane"/>
    <property type="evidence" value="ECO:0007669"/>
    <property type="project" value="InterPro"/>
</dbReference>
<dbReference type="Gene3D" id="3.30.450.20">
    <property type="entry name" value="PAS domain"/>
    <property type="match status" value="1"/>
</dbReference>
<proteinExistence type="predicted"/>
<dbReference type="EMBL" id="LWRY01000061">
    <property type="protein sequence ID" value="OCX73870.1"/>
    <property type="molecule type" value="Genomic_DNA"/>
</dbReference>
<dbReference type="Pfam" id="PF13682">
    <property type="entry name" value="CZB"/>
    <property type="match status" value="1"/>
</dbReference>
<dbReference type="Gene3D" id="6.10.250.3200">
    <property type="match status" value="1"/>
</dbReference>
<name>A0A1C2JCB4_ACITH</name>
<dbReference type="PANTHER" id="PTHR32089">
    <property type="entry name" value="METHYL-ACCEPTING CHEMOTAXIS PROTEIN MCPB"/>
    <property type="match status" value="1"/>
</dbReference>
<evidence type="ECO:0000256" key="2">
    <source>
        <dbReference type="PROSITE-ProRule" id="PRU00284"/>
    </source>
</evidence>
<dbReference type="SMART" id="SM00283">
    <property type="entry name" value="MA"/>
    <property type="match status" value="1"/>
</dbReference>
<dbReference type="PROSITE" id="PS50111">
    <property type="entry name" value="CHEMOTAXIS_TRANSDUC_2"/>
    <property type="match status" value="1"/>
</dbReference>
<dbReference type="Pfam" id="PF00015">
    <property type="entry name" value="MCPsignal"/>
    <property type="match status" value="1"/>
</dbReference>
<gene>
    <name evidence="4" type="ORF">A6M23_07440</name>
</gene>
<accession>A0A1C2JCB4</accession>
<evidence type="ECO:0000256" key="1">
    <source>
        <dbReference type="ARBA" id="ARBA00023224"/>
    </source>
</evidence>
<keyword evidence="5" id="KW-1185">Reference proteome</keyword>
<comment type="caution">
    <text evidence="4">The sequence shown here is derived from an EMBL/GenBank/DDBJ whole genome shotgun (WGS) entry which is preliminary data.</text>
</comment>
<dbReference type="GO" id="GO:0007165">
    <property type="term" value="P:signal transduction"/>
    <property type="evidence" value="ECO:0007669"/>
    <property type="project" value="UniProtKB-KW"/>
</dbReference>
<dbReference type="PANTHER" id="PTHR32089:SF112">
    <property type="entry name" value="LYSOZYME-LIKE PROTEIN-RELATED"/>
    <property type="match status" value="1"/>
</dbReference>
<organism evidence="4 5">
    <name type="scientific">Acidithiobacillus thiooxidans</name>
    <name type="common">Thiobacillus thiooxidans</name>
    <dbReference type="NCBI Taxonomy" id="930"/>
    <lineage>
        <taxon>Bacteria</taxon>
        <taxon>Pseudomonadati</taxon>
        <taxon>Pseudomonadota</taxon>
        <taxon>Acidithiobacillia</taxon>
        <taxon>Acidithiobacillales</taxon>
        <taxon>Acidithiobacillaceae</taxon>
        <taxon>Acidithiobacillus</taxon>
    </lineage>
</organism>
<sequence>MNMTREDLLDYAKALLEPLSSLEMLCEADAKMDNVIFYMNRAALQVMNFYHQRLNPLLRGADVRTALGHSIHQFHKDPERIRTIFRAMAAGNEQEHRTQLTLGNVTFDLNFTPVRDGADQILAFHASWRDISDATLTEQIVGHMTEVVNHNTAALTDTTKASLVAMKEVGHTLNDLSQSIAENRKASQGLITEVGTISRIAQSIREIAYQTNLLALNAAIEAARAGEHGRGFAVVADEVRNLSKRVQAATEEVQSNIASIEGSAKVIEDTSQTAEQKARGAESVTVSLGGRIDSISGLAAGMTIDAAKSSHQLFVRDILTTANDPDAASKAAQELPDHHHCAFGRWYDDIGRQLYGKLPAFSALEGTHSQLHQVAKGLHAALRAGNQEEVTQLGNDLSRLEQEILNKLDALGTAIQEQRR</sequence>
<keyword evidence="1 2" id="KW-0807">Transducer</keyword>
<reference evidence="4" key="1">
    <citation type="journal article" date="2016" name="Int. J. Mol. Sci.">
        <title>Comparative genomics of the extreme acidophile Acidithiobacillus thiooxidans reveals intraspecific divergence and niche adaptation.</title>
        <authorList>
            <person name="Zhang X."/>
            <person name="Feng X."/>
            <person name="Tao J."/>
            <person name="Ma L."/>
            <person name="Xiao Y."/>
            <person name="Liang Y."/>
            <person name="Liu X."/>
            <person name="Yin H."/>
        </authorList>
    </citation>
    <scope>NUCLEOTIDE SEQUENCE [LARGE SCALE GENOMIC DNA]</scope>
    <source>
        <strain evidence="4">DXS-W</strain>
    </source>
</reference>
<protein>
    <recommendedName>
        <fullName evidence="3">Methyl-accepting transducer domain-containing protein</fullName>
    </recommendedName>
</protein>
<dbReference type="InterPro" id="IPR004089">
    <property type="entry name" value="MCPsignal_dom"/>
</dbReference>
<dbReference type="SUPFAM" id="SSF58104">
    <property type="entry name" value="Methyl-accepting chemotaxis protein (MCP) signaling domain"/>
    <property type="match status" value="1"/>
</dbReference>
<evidence type="ECO:0000313" key="4">
    <source>
        <dbReference type="EMBL" id="OCX73870.1"/>
    </source>
</evidence>
<dbReference type="Proteomes" id="UP000095008">
    <property type="component" value="Unassembled WGS sequence"/>
</dbReference>